<evidence type="ECO:0000313" key="1">
    <source>
        <dbReference type="EMBL" id="ETD72973.1"/>
    </source>
</evidence>
<dbReference type="PATRIC" id="fig|1414851.3.peg.241"/>
<gene>
    <name evidence="1" type="ORF">V757_01130</name>
</gene>
<dbReference type="NCBIfam" id="NF047561">
    <property type="entry name" value="orf58_phage_fam"/>
    <property type="match status" value="1"/>
</dbReference>
<dbReference type="RefSeq" id="WP_023949030.1">
    <property type="nucleotide sequence ID" value="NZ_AYSV01000007.1"/>
</dbReference>
<evidence type="ECO:0008006" key="3">
    <source>
        <dbReference type="Google" id="ProtNLM"/>
    </source>
</evidence>
<dbReference type="InterPro" id="IPR054496">
    <property type="entry name" value="E217_GP41"/>
</dbReference>
<proteinExistence type="predicted"/>
<dbReference type="AlphaFoldDB" id="V8GB79"/>
<reference evidence="1 2" key="1">
    <citation type="submission" date="2013-11" db="EMBL/GenBank/DDBJ databases">
        <title>Genomic analysis of Pelistega sp. HM-7.</title>
        <authorList>
            <person name="Kumbhare S.V."/>
            <person name="Shetty S.A."/>
            <person name="Sharma O."/>
            <person name="Dhotre D.P."/>
        </authorList>
    </citation>
    <scope>NUCLEOTIDE SEQUENCE [LARGE SCALE GENOMIC DNA]</scope>
    <source>
        <strain evidence="1 2">HM-7</strain>
    </source>
</reference>
<protein>
    <recommendedName>
        <fullName evidence="3">Phage protein D</fullName>
    </recommendedName>
</protein>
<dbReference type="EMBL" id="AYSV01000007">
    <property type="protein sequence ID" value="ETD72973.1"/>
    <property type="molecule type" value="Genomic_DNA"/>
</dbReference>
<evidence type="ECO:0000313" key="2">
    <source>
        <dbReference type="Proteomes" id="UP000018766"/>
    </source>
</evidence>
<comment type="caution">
    <text evidence="1">The sequence shown here is derived from an EMBL/GenBank/DDBJ whole genome shotgun (WGS) entry which is preliminary data.</text>
</comment>
<sequence length="280" mass="31739">MKQYGRRWQVEIIGDENTLIVDKLRVGFEVDKTINEKPNPAFIRIWNLNRDHLNQLLSKEYKRIVLSAGYQELRPIYSGDITKVKVMREGVDFVLEIESADGFKDYTTARSSVTLKAGATDEEIIAEVQKTMPNVKRGALDFPNKRKLPRGRVLNGDSRAILRKIAVNNKADWSIQDGELIFLPRDKVLDTEAVLLSQDTGLIDSPEQTDDGLELTCLLNPLLQIGGMVRLESILEFFNGEYKIVKLAHTGNSMDSEWHSKMTVVGGKFQKMEDKGSKKK</sequence>
<keyword evidence="2" id="KW-1185">Reference proteome</keyword>
<organism evidence="1 2">
    <name type="scientific">Pelistega indica</name>
    <dbReference type="NCBI Taxonomy" id="1414851"/>
    <lineage>
        <taxon>Bacteria</taxon>
        <taxon>Pseudomonadati</taxon>
        <taxon>Pseudomonadota</taxon>
        <taxon>Betaproteobacteria</taxon>
        <taxon>Burkholderiales</taxon>
        <taxon>Alcaligenaceae</taxon>
        <taxon>Pelistega</taxon>
    </lineage>
</organism>
<dbReference type="Pfam" id="PF22759">
    <property type="entry name" value="E217_GP41"/>
    <property type="match status" value="1"/>
</dbReference>
<accession>V8GB79</accession>
<dbReference type="OrthoDB" id="2087522at2"/>
<dbReference type="Proteomes" id="UP000018766">
    <property type="component" value="Unassembled WGS sequence"/>
</dbReference>
<name>V8GB79_9BURK</name>